<dbReference type="Proteomes" id="UP000295443">
    <property type="component" value="Unassembled WGS sequence"/>
</dbReference>
<accession>A0A4R1BH30</accession>
<evidence type="ECO:0000256" key="3">
    <source>
        <dbReference type="ARBA" id="ARBA00023186"/>
    </source>
</evidence>
<comment type="caution">
    <text evidence="5">The sequence shown here is derived from an EMBL/GenBank/DDBJ whole genome shotgun (WGS) entry which is preliminary data.</text>
</comment>
<dbReference type="PANTHER" id="PTHR38603">
    <property type="entry name" value="CHAPERONE NAPD"/>
    <property type="match status" value="1"/>
</dbReference>
<dbReference type="PANTHER" id="PTHR38603:SF1">
    <property type="entry name" value="CHAPERONE NAPD"/>
    <property type="match status" value="1"/>
</dbReference>
<evidence type="ECO:0000256" key="2">
    <source>
        <dbReference type="ARBA" id="ARBA00022490"/>
    </source>
</evidence>
<keyword evidence="3 4" id="KW-0143">Chaperone</keyword>
<evidence type="ECO:0000256" key="4">
    <source>
        <dbReference type="HAMAP-Rule" id="MF_02200"/>
    </source>
</evidence>
<evidence type="ECO:0000313" key="5">
    <source>
        <dbReference type="EMBL" id="TCJ16519.1"/>
    </source>
</evidence>
<dbReference type="InterPro" id="IPR005623">
    <property type="entry name" value="Chaperone_NapD_NO3_reduct"/>
</dbReference>
<proteinExistence type="inferred from homology"/>
<protein>
    <recommendedName>
        <fullName evidence="4">Chaperone NapD</fullName>
    </recommendedName>
    <alternativeName>
        <fullName evidence="4">NapA signal peptide-binding chaperone NapD</fullName>
    </alternativeName>
</protein>
<comment type="function">
    <text evidence="4">Chaperone for NapA, the catalytic subunit of the periplasmic nitrate reductase. It binds directly and specifically to the twin-arginine signal peptide of NapA, preventing premature interaction with the Tat translocase and premature export.</text>
</comment>
<dbReference type="HAMAP" id="MF_02200">
    <property type="entry name" value="NapD"/>
    <property type="match status" value="1"/>
</dbReference>
<evidence type="ECO:0000313" key="6">
    <source>
        <dbReference type="Proteomes" id="UP000295443"/>
    </source>
</evidence>
<dbReference type="OrthoDB" id="9181043at2"/>
<dbReference type="EMBL" id="SJZB01000017">
    <property type="protein sequence ID" value="TCJ16519.1"/>
    <property type="molecule type" value="Genomic_DNA"/>
</dbReference>
<comment type="subcellular location">
    <subcellularLocation>
        <location evidence="1 4">Cytoplasm</location>
    </subcellularLocation>
</comment>
<sequence length="104" mass="11464">MNISGILVVAKPDWLATVVDSLGALPGVEVHQVDETDGRIIAIQEAEDIHAEIDGVKRIKALPHVVMADMVYHYLADDEKEYEQIPPELVEQEQACAVPAYLSE</sequence>
<keyword evidence="6" id="KW-1185">Reference proteome</keyword>
<evidence type="ECO:0000256" key="1">
    <source>
        <dbReference type="ARBA" id="ARBA00004496"/>
    </source>
</evidence>
<comment type="subunit">
    <text evidence="4">Interacts with the cytoplasmic NapA precursor.</text>
</comment>
<dbReference type="GO" id="GO:0051224">
    <property type="term" value="P:negative regulation of protein transport"/>
    <property type="evidence" value="ECO:0007669"/>
    <property type="project" value="UniProtKB-UniRule"/>
</dbReference>
<keyword evidence="2 4" id="KW-0963">Cytoplasm</keyword>
<dbReference type="GO" id="GO:0005048">
    <property type="term" value="F:signal sequence binding"/>
    <property type="evidence" value="ECO:0007669"/>
    <property type="project" value="UniProtKB-UniRule"/>
</dbReference>
<dbReference type="AlphaFoldDB" id="A0A4R1BH30"/>
<reference evidence="5 6" key="1">
    <citation type="submission" date="2019-03" db="EMBL/GenBank/DDBJ databases">
        <title>Genome sequence of Thiobacillaceae bacterium LSR1, a sulfur-oxidizing bacterium isolated from freshwater sediment.</title>
        <authorList>
            <person name="Li S."/>
        </authorList>
    </citation>
    <scope>NUCLEOTIDE SEQUENCE [LARGE SCALE GENOMIC DNA]</scope>
    <source>
        <strain evidence="5 6">LSR1</strain>
    </source>
</reference>
<dbReference type="GO" id="GO:0005737">
    <property type="term" value="C:cytoplasm"/>
    <property type="evidence" value="ECO:0007669"/>
    <property type="project" value="UniProtKB-SubCell"/>
</dbReference>
<dbReference type="Gene3D" id="3.30.70.920">
    <property type="match status" value="1"/>
</dbReference>
<dbReference type="RefSeq" id="WP_131445172.1">
    <property type="nucleotide sequence ID" value="NZ_SJZB01000017.1"/>
</dbReference>
<comment type="similarity">
    <text evidence="4">Belongs to the NapD family.</text>
</comment>
<name>A0A4R1BH30_9PROT</name>
<dbReference type="Pfam" id="PF03927">
    <property type="entry name" value="NapD"/>
    <property type="match status" value="1"/>
</dbReference>
<organism evidence="5 6">
    <name type="scientific">Parasulfuritortus cantonensis</name>
    <dbReference type="NCBI Taxonomy" id="2528202"/>
    <lineage>
        <taxon>Bacteria</taxon>
        <taxon>Pseudomonadati</taxon>
        <taxon>Pseudomonadota</taxon>
        <taxon>Betaproteobacteria</taxon>
        <taxon>Nitrosomonadales</taxon>
        <taxon>Thiobacillaceae</taxon>
        <taxon>Parasulfuritortus</taxon>
    </lineage>
</organism>
<gene>
    <name evidence="4" type="primary">napD</name>
    <name evidence="5" type="ORF">EZJ19_04880</name>
</gene>